<protein>
    <recommendedName>
        <fullName evidence="5">Glycoside hydrolase family 19 catalytic domain-containing protein</fullName>
    </recommendedName>
</protein>
<dbReference type="InterPro" id="IPR000726">
    <property type="entry name" value="Glyco_hydro_19_cat"/>
</dbReference>
<keyword evidence="2 4" id="KW-1015">Disulfide bond</keyword>
<sequence>MILFKKYCRVLILFTIAFMLFAFKCGNGKPVHQQQDLPQKTVRDILTETHYNELFPLRDKFYSYSALMQAVSELSDIKIKITKRAYEALQIQRIDKKTGKASIVRQDEGFNEDWARSKPDSVYYIDFALFCTEKDVQTNKKELAAFFAHIAHETRFGENGKFNDGLMIRHEADTNLQYIVPNDEYPPVPGKKYYGRGPMQLSYNGNYGYASHCIFGNKEKLLNNPELIEQDAVTAFKTAIYFWMTPQSPKPSAHDAITGNWKPNAAEIAKGRVPGFASTTNIINGALECGKGDDNANMLDRIGFYKHFLTQLGTKDDNCGCSCGKMVAYAY</sequence>
<dbReference type="InterPro" id="IPR023346">
    <property type="entry name" value="Lysozyme-like_dom_sf"/>
</dbReference>
<dbReference type="Pfam" id="PF00182">
    <property type="entry name" value="Glyco_hydro_19"/>
    <property type="match status" value="1"/>
</dbReference>
<dbReference type="GO" id="GO:0004568">
    <property type="term" value="F:chitinase activity"/>
    <property type="evidence" value="ECO:0007669"/>
    <property type="project" value="InterPro"/>
</dbReference>
<dbReference type="EMBL" id="QGDC01000001">
    <property type="protein sequence ID" value="RCH56379.1"/>
    <property type="molecule type" value="Genomic_DNA"/>
</dbReference>
<name>A0A367GSG5_9SPHI</name>
<dbReference type="GO" id="GO:0005975">
    <property type="term" value="P:carbohydrate metabolic process"/>
    <property type="evidence" value="ECO:0007669"/>
    <property type="project" value="InterPro"/>
</dbReference>
<dbReference type="PIRSF" id="PIRSF001060">
    <property type="entry name" value="Endochitinase"/>
    <property type="match status" value="1"/>
</dbReference>
<keyword evidence="1" id="KW-0611">Plant defense</keyword>
<dbReference type="GO" id="GO:0016998">
    <property type="term" value="P:cell wall macromolecule catabolic process"/>
    <property type="evidence" value="ECO:0007669"/>
    <property type="project" value="InterPro"/>
</dbReference>
<keyword evidence="7" id="KW-1185">Reference proteome</keyword>
<dbReference type="InterPro" id="IPR016283">
    <property type="entry name" value="Glyco_hydro_19"/>
</dbReference>
<dbReference type="PANTHER" id="PTHR22595:SF79">
    <property type="entry name" value="CHITINASE 12"/>
    <property type="match status" value="1"/>
</dbReference>
<proteinExistence type="predicted"/>
<organism evidence="6 7">
    <name type="scientific">Mucilaginibacter hurinus</name>
    <dbReference type="NCBI Taxonomy" id="2201324"/>
    <lineage>
        <taxon>Bacteria</taxon>
        <taxon>Pseudomonadati</taxon>
        <taxon>Bacteroidota</taxon>
        <taxon>Sphingobacteriia</taxon>
        <taxon>Sphingobacteriales</taxon>
        <taxon>Sphingobacteriaceae</taxon>
        <taxon>Mucilaginibacter</taxon>
    </lineage>
</organism>
<evidence type="ECO:0000313" key="7">
    <source>
        <dbReference type="Proteomes" id="UP000253209"/>
    </source>
</evidence>
<feature type="active site" description="Proton donor" evidence="3">
    <location>
        <position position="153"/>
    </location>
</feature>
<dbReference type="CDD" id="cd00325">
    <property type="entry name" value="chitinase_GH19"/>
    <property type="match status" value="1"/>
</dbReference>
<dbReference type="AlphaFoldDB" id="A0A367GSG5"/>
<accession>A0A367GSG5</accession>
<gene>
    <name evidence="6" type="ORF">DJ568_00525</name>
</gene>
<dbReference type="PANTHER" id="PTHR22595">
    <property type="entry name" value="CHITINASE-RELATED"/>
    <property type="match status" value="1"/>
</dbReference>
<dbReference type="GO" id="GO:0050832">
    <property type="term" value="P:defense response to fungus"/>
    <property type="evidence" value="ECO:0007669"/>
    <property type="project" value="UniProtKB-ARBA"/>
</dbReference>
<dbReference type="GO" id="GO:0006032">
    <property type="term" value="P:chitin catabolic process"/>
    <property type="evidence" value="ECO:0007669"/>
    <property type="project" value="InterPro"/>
</dbReference>
<evidence type="ECO:0000259" key="5">
    <source>
        <dbReference type="Pfam" id="PF00182"/>
    </source>
</evidence>
<evidence type="ECO:0000256" key="1">
    <source>
        <dbReference type="ARBA" id="ARBA00022821"/>
    </source>
</evidence>
<evidence type="ECO:0000256" key="4">
    <source>
        <dbReference type="PIRSR" id="PIRSR001060-2"/>
    </source>
</evidence>
<reference evidence="6 7" key="1">
    <citation type="submission" date="2018-05" db="EMBL/GenBank/DDBJ databases">
        <title>Mucilaginibacter hurinus sp. nov., isolated from briquette warehouse soil.</title>
        <authorList>
            <person name="Choi L."/>
        </authorList>
    </citation>
    <scope>NUCLEOTIDE SEQUENCE [LARGE SCALE GENOMIC DNA]</scope>
    <source>
        <strain evidence="6 7">ZR32</strain>
    </source>
</reference>
<dbReference type="Proteomes" id="UP000253209">
    <property type="component" value="Unassembled WGS sequence"/>
</dbReference>
<evidence type="ECO:0000313" key="6">
    <source>
        <dbReference type="EMBL" id="RCH56379.1"/>
    </source>
</evidence>
<feature type="domain" description="Glycoside hydrolase family 19 catalytic" evidence="5">
    <location>
        <begin position="127"/>
        <end position="318"/>
    </location>
</feature>
<feature type="disulfide bond" evidence="4">
    <location>
        <begin position="289"/>
        <end position="321"/>
    </location>
</feature>
<comment type="caution">
    <text evidence="6">The sequence shown here is derived from an EMBL/GenBank/DDBJ whole genome shotgun (WGS) entry which is preliminary data.</text>
</comment>
<evidence type="ECO:0000256" key="3">
    <source>
        <dbReference type="PIRSR" id="PIRSR001060-1"/>
    </source>
</evidence>
<evidence type="ECO:0000256" key="2">
    <source>
        <dbReference type="ARBA" id="ARBA00023157"/>
    </source>
</evidence>
<dbReference type="Gene3D" id="1.10.530.10">
    <property type="match status" value="1"/>
</dbReference>
<dbReference type="Gene3D" id="3.30.20.10">
    <property type="entry name" value="Endochitinase, domain 2"/>
    <property type="match status" value="1"/>
</dbReference>
<dbReference type="SUPFAM" id="SSF53955">
    <property type="entry name" value="Lysozyme-like"/>
    <property type="match status" value="1"/>
</dbReference>